<dbReference type="AlphaFoldDB" id="X1IHS6"/>
<dbReference type="PANTHER" id="PTHR43435:SF4">
    <property type="entry name" value="FGGY CARBOHYDRATE KINASE DOMAIN-CONTAINING PROTEIN"/>
    <property type="match status" value="1"/>
</dbReference>
<evidence type="ECO:0000256" key="1">
    <source>
        <dbReference type="ARBA" id="ARBA00022679"/>
    </source>
</evidence>
<dbReference type="SUPFAM" id="SSF53067">
    <property type="entry name" value="Actin-like ATPase domain"/>
    <property type="match status" value="1"/>
</dbReference>
<protein>
    <recommendedName>
        <fullName evidence="3">Carbohydrate kinase FGGY C-terminal domain-containing protein</fullName>
    </recommendedName>
</protein>
<feature type="non-terminal residue" evidence="4">
    <location>
        <position position="1"/>
    </location>
</feature>
<keyword evidence="1" id="KW-0808">Transferase</keyword>
<evidence type="ECO:0000313" key="4">
    <source>
        <dbReference type="EMBL" id="GAH57108.1"/>
    </source>
</evidence>
<feature type="domain" description="Carbohydrate kinase FGGY C-terminal" evidence="3">
    <location>
        <begin position="11"/>
        <end position="207"/>
    </location>
</feature>
<dbReference type="Pfam" id="PF02782">
    <property type="entry name" value="FGGY_C"/>
    <property type="match status" value="1"/>
</dbReference>
<reference evidence="4" key="1">
    <citation type="journal article" date="2014" name="Front. Microbiol.">
        <title>High frequency of phylogenetically diverse reductive dehalogenase-homologous genes in deep subseafloor sedimentary metagenomes.</title>
        <authorList>
            <person name="Kawai M."/>
            <person name="Futagami T."/>
            <person name="Toyoda A."/>
            <person name="Takaki Y."/>
            <person name="Nishi S."/>
            <person name="Hori S."/>
            <person name="Arai W."/>
            <person name="Tsubouchi T."/>
            <person name="Morono Y."/>
            <person name="Uchiyama I."/>
            <person name="Ito T."/>
            <person name="Fujiyama A."/>
            <person name="Inagaki F."/>
            <person name="Takami H."/>
        </authorList>
    </citation>
    <scope>NUCLEOTIDE SEQUENCE</scope>
    <source>
        <strain evidence="4">Expedition CK06-06</strain>
    </source>
</reference>
<dbReference type="PROSITE" id="PS00445">
    <property type="entry name" value="FGGY_KINASES_2"/>
    <property type="match status" value="1"/>
</dbReference>
<accession>X1IHS6</accession>
<sequence length="274" mass="30067">AATVTQPSKMVLIMGTSSCHMLLSKEQKLIPGIPGVVEDGILPGYFGYEAGQAAVGDIFDWFVSNCVPVSYGKEAQKLGLNIYRLLEEKASKLRPSESGLIALDWWNGNRSILNNADLSGLFIGLTLNTKPEEIYRALIESTAFGTRMIIETFVNNGLPIEELYACGGMPHKDKLLMQIYADVTGREIKVASSRQASALGAAMFGAIVAGSEAGGYDSIEEAVTHMASIEKKTYLPIPENAKVYNQLFAEYQKLHDYFGRGSNQVMERRREGRE</sequence>
<dbReference type="InterPro" id="IPR043129">
    <property type="entry name" value="ATPase_NBD"/>
</dbReference>
<dbReference type="PANTHER" id="PTHR43435">
    <property type="entry name" value="RIBULOKINASE"/>
    <property type="match status" value="1"/>
</dbReference>
<keyword evidence="2" id="KW-0418">Kinase</keyword>
<organism evidence="4">
    <name type="scientific">marine sediment metagenome</name>
    <dbReference type="NCBI Taxonomy" id="412755"/>
    <lineage>
        <taxon>unclassified sequences</taxon>
        <taxon>metagenomes</taxon>
        <taxon>ecological metagenomes</taxon>
    </lineage>
</organism>
<evidence type="ECO:0000256" key="2">
    <source>
        <dbReference type="ARBA" id="ARBA00022777"/>
    </source>
</evidence>
<comment type="caution">
    <text evidence="4">The sequence shown here is derived from an EMBL/GenBank/DDBJ whole genome shotgun (WGS) entry which is preliminary data.</text>
</comment>
<evidence type="ECO:0000259" key="3">
    <source>
        <dbReference type="Pfam" id="PF02782"/>
    </source>
</evidence>
<dbReference type="EMBL" id="BARU01025112">
    <property type="protein sequence ID" value="GAH57108.1"/>
    <property type="molecule type" value="Genomic_DNA"/>
</dbReference>
<feature type="non-terminal residue" evidence="4">
    <location>
        <position position="274"/>
    </location>
</feature>
<dbReference type="GO" id="GO:0019321">
    <property type="term" value="P:pentose metabolic process"/>
    <property type="evidence" value="ECO:0007669"/>
    <property type="project" value="TreeGrafter"/>
</dbReference>
<name>X1IHS6_9ZZZZ</name>
<gene>
    <name evidence="4" type="ORF">S03H2_40496</name>
</gene>
<dbReference type="GO" id="GO:0005737">
    <property type="term" value="C:cytoplasm"/>
    <property type="evidence" value="ECO:0007669"/>
    <property type="project" value="TreeGrafter"/>
</dbReference>
<dbReference type="Gene3D" id="3.30.420.40">
    <property type="match status" value="1"/>
</dbReference>
<dbReference type="InterPro" id="IPR018483">
    <property type="entry name" value="Carb_kinase_FGGY_CS"/>
</dbReference>
<dbReference type="GO" id="GO:0019150">
    <property type="term" value="F:D-ribulokinase activity"/>
    <property type="evidence" value="ECO:0007669"/>
    <property type="project" value="TreeGrafter"/>
</dbReference>
<proteinExistence type="predicted"/>
<dbReference type="InterPro" id="IPR018485">
    <property type="entry name" value="FGGY_C"/>
</dbReference>